<evidence type="ECO:0000259" key="1">
    <source>
        <dbReference type="Pfam" id="PF14397"/>
    </source>
</evidence>
<organism evidence="2 3">
    <name type="scientific">Phocaeicola massiliensis B84634 = Timone 84634 = DSM 17679 = JCM 13223</name>
    <dbReference type="NCBI Taxonomy" id="1121098"/>
    <lineage>
        <taxon>Bacteria</taxon>
        <taxon>Pseudomonadati</taxon>
        <taxon>Bacteroidota</taxon>
        <taxon>Bacteroidia</taxon>
        <taxon>Bacteroidales</taxon>
        <taxon>Bacteroidaceae</taxon>
        <taxon>Phocaeicola</taxon>
    </lineage>
</organism>
<dbReference type="EMBL" id="AQHY01000025">
    <property type="protein sequence ID" value="EOA54677.1"/>
    <property type="molecule type" value="Genomic_DNA"/>
</dbReference>
<dbReference type="AlphaFoldDB" id="U6RF32"/>
<proteinExistence type="predicted"/>
<dbReference type="GeneID" id="60061978"/>
<dbReference type="STRING" id="1121098.HMPREF1534_02070"/>
<sequence>MIEECLVQHPALFFSNVSVNTIRVNSLLDKEGNVHLFKAVLRVGIGDSVVDNYNAGGVEYPIDIETGIISSLGFHDNKLQCIYHPLSDKVMPGFNIPYWDKVVFCITEASKQLPLCRFVGWDIAITKDGVELIEGNHNPGYVSMEYFGEIGWYGNLKKYL</sequence>
<reference evidence="2 3" key="1">
    <citation type="submission" date="2013-04" db="EMBL/GenBank/DDBJ databases">
        <title>The Genome Sequence of Bacteroides massiliensis DSM 17679.</title>
        <authorList>
            <consortium name="The Broad Institute Genomics Platform"/>
            <person name="Earl A."/>
            <person name="Ward D."/>
            <person name="Feldgarden M."/>
            <person name="Gevers D."/>
            <person name="Martens E."/>
            <person name="Fenner L."/>
            <person name="Roux V."/>
            <person name="Mallet M.N."/>
            <person name="Raoult D."/>
            <person name="Walker B."/>
            <person name="Young S."/>
            <person name="Zeng Q."/>
            <person name="Gargeya S."/>
            <person name="Fitzgerald M."/>
            <person name="Haas B."/>
            <person name="Abouelleil A."/>
            <person name="Allen A.W."/>
            <person name="Alvarado L."/>
            <person name="Arachchi H.M."/>
            <person name="Berlin A.M."/>
            <person name="Chapman S.B."/>
            <person name="Gainer-Dewar J."/>
            <person name="Goldberg J."/>
            <person name="Griggs A."/>
            <person name="Gujja S."/>
            <person name="Hansen M."/>
            <person name="Howarth C."/>
            <person name="Imamovic A."/>
            <person name="Ireland A."/>
            <person name="Larimer J."/>
            <person name="McCowan C."/>
            <person name="Murphy C."/>
            <person name="Pearson M."/>
            <person name="Poon T.W."/>
            <person name="Priest M."/>
            <person name="Roberts A."/>
            <person name="Saif S."/>
            <person name="Shea T."/>
            <person name="Sisk P."/>
            <person name="Sykes S."/>
            <person name="Wortman J."/>
            <person name="Nusbaum C."/>
            <person name="Birren B."/>
        </authorList>
    </citation>
    <scope>NUCLEOTIDE SEQUENCE [LARGE SCALE GENOMIC DNA]</scope>
    <source>
        <strain evidence="3">B84634 / Timone 84634 / DSM 17679 / JCM 13223</strain>
    </source>
</reference>
<dbReference type="InterPro" id="IPR039523">
    <property type="entry name" value="RimK-rel_E_lig_ATP-grasp"/>
</dbReference>
<dbReference type="Proteomes" id="UP000017831">
    <property type="component" value="Unassembled WGS sequence"/>
</dbReference>
<dbReference type="OrthoDB" id="6315394at2"/>
<dbReference type="HOGENOM" id="CLU_1648776_0_0_10"/>
<dbReference type="Pfam" id="PF14397">
    <property type="entry name" value="ATPgrasp_ST"/>
    <property type="match status" value="1"/>
</dbReference>
<evidence type="ECO:0000313" key="2">
    <source>
        <dbReference type="EMBL" id="EOA54677.1"/>
    </source>
</evidence>
<comment type="caution">
    <text evidence="2">The sequence shown here is derived from an EMBL/GenBank/DDBJ whole genome shotgun (WGS) entry which is preliminary data.</text>
</comment>
<feature type="domain" description="Alpha-L-glutamate ligase-related protein ATP-grasp" evidence="1">
    <location>
        <begin position="1"/>
        <end position="145"/>
    </location>
</feature>
<keyword evidence="3" id="KW-1185">Reference proteome</keyword>
<dbReference type="PATRIC" id="fig|1121098.3.peg.2103"/>
<dbReference type="eggNOG" id="COG0110">
    <property type="taxonomic scope" value="Bacteria"/>
</dbReference>
<protein>
    <recommendedName>
        <fullName evidence="1">Alpha-L-glutamate ligase-related protein ATP-grasp domain-containing protein</fullName>
    </recommendedName>
</protein>
<accession>U6RF32</accession>
<gene>
    <name evidence="2" type="ORF">HMPREF1534_02070</name>
</gene>
<name>U6RF32_9BACT</name>
<dbReference type="RefSeq" id="WP_005940551.1">
    <property type="nucleotide sequence ID" value="NZ_KB890342.1"/>
</dbReference>
<evidence type="ECO:0000313" key="3">
    <source>
        <dbReference type="Proteomes" id="UP000017831"/>
    </source>
</evidence>